<dbReference type="EMBL" id="LUKE01000002">
    <property type="protein sequence ID" value="KYG64778.1"/>
    <property type="molecule type" value="Genomic_DNA"/>
</dbReference>
<dbReference type="Proteomes" id="UP000075320">
    <property type="component" value="Unassembled WGS sequence"/>
</dbReference>
<proteinExistence type="predicted"/>
<name>A0A150WLH0_BDEBC</name>
<feature type="signal peptide" evidence="1">
    <location>
        <begin position="1"/>
        <end position="23"/>
    </location>
</feature>
<evidence type="ECO:0000313" key="2">
    <source>
        <dbReference type="EMBL" id="KYG64778.1"/>
    </source>
</evidence>
<keyword evidence="3" id="KW-1185">Reference proteome</keyword>
<comment type="caution">
    <text evidence="2">The sequence shown here is derived from an EMBL/GenBank/DDBJ whole genome shotgun (WGS) entry which is preliminary data.</text>
</comment>
<accession>A0A150WLH0</accession>
<feature type="chain" id="PRO_5007573231" evidence="1">
    <location>
        <begin position="24"/>
        <end position="817"/>
    </location>
</feature>
<keyword evidence="1" id="KW-0732">Signal</keyword>
<organism evidence="2 3">
    <name type="scientific">Bdellovibrio bacteriovorus</name>
    <dbReference type="NCBI Taxonomy" id="959"/>
    <lineage>
        <taxon>Bacteria</taxon>
        <taxon>Pseudomonadati</taxon>
        <taxon>Bdellovibrionota</taxon>
        <taxon>Bdellovibrionia</taxon>
        <taxon>Bdellovibrionales</taxon>
        <taxon>Pseudobdellovibrionaceae</taxon>
        <taxon>Bdellovibrio</taxon>
    </lineage>
</organism>
<evidence type="ECO:0000256" key="1">
    <source>
        <dbReference type="SAM" id="SignalP"/>
    </source>
</evidence>
<evidence type="ECO:0000313" key="3">
    <source>
        <dbReference type="Proteomes" id="UP000075320"/>
    </source>
</evidence>
<dbReference type="RefSeq" id="WP_061835289.1">
    <property type="nucleotide sequence ID" value="NZ_LUKE01000002.1"/>
</dbReference>
<gene>
    <name evidence="2" type="ORF">AZI86_11275</name>
</gene>
<protein>
    <submittedName>
        <fullName evidence="2">Uncharacterized protein</fullName>
    </submittedName>
</protein>
<sequence length="817" mass="92616">MISKILAFFYLVITMVLSVTAFADNRDHWSAQIDSQEVVLQNGESKYIFSSALEFRAARDQVLLLSTGNGIFDSQWANGQKIIIPNAIFQRFLRLSKEAPLQAKMENIFESWTHEGDWVHLYVKKSLRQALKAQGAAPAVDLLWLGCVDSEHLCLGMNDTLSNPNLLSAEIPFEVAKTLKPEDLESFRMRTKDLTAFALAKAFQKAGMPNSLAQWNAVKLLSRRASLLREKNIFLSQVQNFQYGEVIRDGVLMKNPEGLEVDFTFDRLDAKIRDFISNRYEDVEGLAKYLLAHSPYVAYEYDKGLGGFSVGPGFMFRIKRKILKNPHSNSPANLYRINDSVDLIVTINVGYGKSLGPARAGIGVGPGYMRKYLFSSFASSKETASKSPWTLTKEMVMGASIDQLKRGQSFTVESGWTAGAVASGYLEIYKSSRVRPQANFGGSYRFLSRHYVYMEDENNALVGFGDSRGYDFSAQVFFRAVTRFAKLPVLTWSYSALAQKGGVYRVPMAELVKKGEVGKEADYHGKYAEVKYDADYINKYMHSNVWFFKTTKTRWDGFIDLKPESLNPSNLVDQRHRFYLLESSADSSKRFSLGNDPANEVCTTWAAFEADANNPQTRFFDGSFKLTCTHFYTEKRPLTLYALSQITSSLNMDLKSMQAGLLPKPEDDKQAELSWDVKMSWKDLSPLFAQGGNNTGWIKELESEILNLRKTSRENIKIDEEAHERFVFVMAIHQVLGQNTEEARAKAFFNWIAQSNSKDVILKFLLKKLKNTSVSLHVFRPHMKEHALVEQNFSYGEIPVTTAFQLIEEKNKWLGLN</sequence>
<dbReference type="AlphaFoldDB" id="A0A150WLH0"/>
<reference evidence="2 3" key="1">
    <citation type="submission" date="2016-03" db="EMBL/GenBank/DDBJ databases">
        <authorList>
            <person name="Ploux O."/>
        </authorList>
    </citation>
    <scope>NUCLEOTIDE SEQUENCE [LARGE SCALE GENOMIC DNA]</scope>
    <source>
        <strain evidence="2 3">R0</strain>
    </source>
</reference>